<sequence length="23" mass="2315">MFPEATSHCQTSSSGSLSGSQSV</sequence>
<accession>A0A7R9PFE0</accession>
<proteinExistence type="predicted"/>
<gene>
    <name evidence="2" type="ORF">TCMB3V08_LOCUS13376</name>
</gene>
<reference evidence="2" key="1">
    <citation type="submission" date="2020-11" db="EMBL/GenBank/DDBJ databases">
        <authorList>
            <person name="Tran Van P."/>
        </authorList>
    </citation>
    <scope>NUCLEOTIDE SEQUENCE</scope>
</reference>
<feature type="region of interest" description="Disordered" evidence="1">
    <location>
        <begin position="1"/>
        <end position="23"/>
    </location>
</feature>
<evidence type="ECO:0000313" key="2">
    <source>
        <dbReference type="EMBL" id="CAD7580843.1"/>
    </source>
</evidence>
<dbReference type="AlphaFoldDB" id="A0A7R9PFE0"/>
<organism evidence="2">
    <name type="scientific">Timema californicum</name>
    <name type="common">California timema</name>
    <name type="synonym">Walking stick</name>
    <dbReference type="NCBI Taxonomy" id="61474"/>
    <lineage>
        <taxon>Eukaryota</taxon>
        <taxon>Metazoa</taxon>
        <taxon>Ecdysozoa</taxon>
        <taxon>Arthropoda</taxon>
        <taxon>Hexapoda</taxon>
        <taxon>Insecta</taxon>
        <taxon>Pterygota</taxon>
        <taxon>Neoptera</taxon>
        <taxon>Polyneoptera</taxon>
        <taxon>Phasmatodea</taxon>
        <taxon>Timematodea</taxon>
        <taxon>Timematoidea</taxon>
        <taxon>Timematidae</taxon>
        <taxon>Timema</taxon>
    </lineage>
</organism>
<evidence type="ECO:0000256" key="1">
    <source>
        <dbReference type="SAM" id="MobiDB-lite"/>
    </source>
</evidence>
<protein>
    <submittedName>
        <fullName evidence="2">(California timema) hypothetical protein</fullName>
    </submittedName>
</protein>
<name>A0A7R9PFE0_TIMCA</name>
<dbReference type="EMBL" id="OE205897">
    <property type="protein sequence ID" value="CAD7580843.1"/>
    <property type="molecule type" value="Genomic_DNA"/>
</dbReference>